<keyword evidence="5" id="KW-1278">Translocase</keyword>
<name>A0A450YHP5_9GAMM</name>
<dbReference type="PANTHER" id="PTHR43499">
    <property type="entry name" value="ABC TRANSPORTER I FAMILY MEMBER 1"/>
    <property type="match status" value="1"/>
</dbReference>
<dbReference type="SUPFAM" id="SSF52540">
    <property type="entry name" value="P-loop containing nucleoside triphosphate hydrolases"/>
    <property type="match status" value="1"/>
</dbReference>
<evidence type="ECO:0000256" key="2">
    <source>
        <dbReference type="ARBA" id="ARBA00022741"/>
    </source>
</evidence>
<evidence type="ECO:0000259" key="8">
    <source>
        <dbReference type="PROSITE" id="PS50893"/>
    </source>
</evidence>
<dbReference type="AlphaFoldDB" id="A0A450YHP5"/>
<evidence type="ECO:0000256" key="4">
    <source>
        <dbReference type="ARBA" id="ARBA00022840"/>
    </source>
</evidence>
<keyword evidence="3" id="KW-0201">Cytochrome c-type biogenesis</keyword>
<dbReference type="GO" id="GO:0005524">
    <property type="term" value="F:ATP binding"/>
    <property type="evidence" value="ECO:0007669"/>
    <property type="project" value="UniProtKB-KW"/>
</dbReference>
<dbReference type="InterPro" id="IPR017871">
    <property type="entry name" value="ABC_transporter-like_CS"/>
</dbReference>
<evidence type="ECO:0000256" key="5">
    <source>
        <dbReference type="ARBA" id="ARBA00022967"/>
    </source>
</evidence>
<dbReference type="NCBIfam" id="NF010061">
    <property type="entry name" value="PRK13538.1"/>
    <property type="match status" value="1"/>
</dbReference>
<dbReference type="GO" id="GO:0016887">
    <property type="term" value="F:ATP hydrolysis activity"/>
    <property type="evidence" value="ECO:0007669"/>
    <property type="project" value="InterPro"/>
</dbReference>
<protein>
    <submittedName>
        <fullName evidence="9">Heme exporter protein A</fullName>
    </submittedName>
</protein>
<dbReference type="GO" id="GO:0022857">
    <property type="term" value="F:transmembrane transporter activity"/>
    <property type="evidence" value="ECO:0007669"/>
    <property type="project" value="InterPro"/>
</dbReference>
<dbReference type="SMART" id="SM00382">
    <property type="entry name" value="AAA"/>
    <property type="match status" value="1"/>
</dbReference>
<dbReference type="EMBL" id="CAADFT010000009">
    <property type="protein sequence ID" value="VFK41090.1"/>
    <property type="molecule type" value="Genomic_DNA"/>
</dbReference>
<sequence>MLESIPREGEISIPTSEPTRHKQERNPSQPMKTPEPMPPESNNTEPLLTGVDLECYRGDRLLFRGLDLVLHPGEILRIHGPNGSGKTSLLRILCGLTLPTTGEVHWRGESIAKDAGRFLSEITYIGHHNGIKLELSPLENLEVICSLAGRSTSMDPETALARFDLGGFENAPGYALSAGQRRRVALARLLMGHAHCWILDEPFTALDKVGIAVMESLLQGHAQSGGATILTTHQPLGIAAHSIREIHLGP</sequence>
<organism evidence="9">
    <name type="scientific">Candidatus Kentrum sp. TC</name>
    <dbReference type="NCBI Taxonomy" id="2126339"/>
    <lineage>
        <taxon>Bacteria</taxon>
        <taxon>Pseudomonadati</taxon>
        <taxon>Pseudomonadota</taxon>
        <taxon>Gammaproteobacteria</taxon>
        <taxon>Candidatus Kentrum</taxon>
    </lineage>
</organism>
<feature type="domain" description="ABC transporter" evidence="8">
    <location>
        <begin position="48"/>
        <end position="248"/>
    </location>
</feature>
<feature type="region of interest" description="Disordered" evidence="7">
    <location>
        <begin position="1"/>
        <end position="47"/>
    </location>
</feature>
<gene>
    <name evidence="10" type="ORF">BECKTC1821D_GA0114238_103716</name>
    <name evidence="9" type="ORF">BECKTC1821E_GA0114239_100957</name>
</gene>
<dbReference type="InterPro" id="IPR005895">
    <property type="entry name" value="ABC_transptr_haem_export_CcmA"/>
</dbReference>
<reference evidence="9" key="1">
    <citation type="submission" date="2019-02" db="EMBL/GenBank/DDBJ databases">
        <authorList>
            <person name="Gruber-Vodicka R. H."/>
            <person name="Seah K. B. B."/>
        </authorList>
    </citation>
    <scope>NUCLEOTIDE SEQUENCE</scope>
    <source>
        <strain evidence="10">BECK_BZ123</strain>
        <strain evidence="9">BECK_BZ125</strain>
    </source>
</reference>
<dbReference type="EMBL" id="CAADFS010000037">
    <property type="protein sequence ID" value="VFK46893.1"/>
    <property type="molecule type" value="Genomic_DNA"/>
</dbReference>
<dbReference type="GO" id="GO:0017004">
    <property type="term" value="P:cytochrome complex assembly"/>
    <property type="evidence" value="ECO:0007669"/>
    <property type="project" value="UniProtKB-KW"/>
</dbReference>
<keyword evidence="1" id="KW-0813">Transport</keyword>
<evidence type="ECO:0000313" key="9">
    <source>
        <dbReference type="EMBL" id="VFK41090.1"/>
    </source>
</evidence>
<dbReference type="PROSITE" id="PS00211">
    <property type="entry name" value="ABC_TRANSPORTER_1"/>
    <property type="match status" value="1"/>
</dbReference>
<proteinExistence type="predicted"/>
<evidence type="ECO:0000256" key="3">
    <source>
        <dbReference type="ARBA" id="ARBA00022748"/>
    </source>
</evidence>
<evidence type="ECO:0000256" key="7">
    <source>
        <dbReference type="SAM" id="MobiDB-lite"/>
    </source>
</evidence>
<dbReference type="PANTHER" id="PTHR43499:SF1">
    <property type="entry name" value="ABC TRANSPORTER I FAMILY MEMBER 1"/>
    <property type="match status" value="1"/>
</dbReference>
<dbReference type="InterPro" id="IPR027417">
    <property type="entry name" value="P-loop_NTPase"/>
</dbReference>
<keyword evidence="2" id="KW-0547">Nucleotide-binding</keyword>
<dbReference type="Gene3D" id="3.40.50.300">
    <property type="entry name" value="P-loop containing nucleotide triphosphate hydrolases"/>
    <property type="match status" value="1"/>
</dbReference>
<evidence type="ECO:0000256" key="1">
    <source>
        <dbReference type="ARBA" id="ARBA00022448"/>
    </source>
</evidence>
<evidence type="ECO:0000256" key="6">
    <source>
        <dbReference type="ARBA" id="ARBA00023136"/>
    </source>
</evidence>
<dbReference type="InterPro" id="IPR003439">
    <property type="entry name" value="ABC_transporter-like_ATP-bd"/>
</dbReference>
<feature type="compositionally biased region" description="Basic and acidic residues" evidence="7">
    <location>
        <begin position="1"/>
        <end position="10"/>
    </location>
</feature>
<dbReference type="NCBIfam" id="TIGR01189">
    <property type="entry name" value="ccmA"/>
    <property type="match status" value="1"/>
</dbReference>
<accession>A0A450YHP5</accession>
<dbReference type="PROSITE" id="PS50893">
    <property type="entry name" value="ABC_TRANSPORTER_2"/>
    <property type="match status" value="1"/>
</dbReference>
<dbReference type="Pfam" id="PF00005">
    <property type="entry name" value="ABC_tran"/>
    <property type="match status" value="1"/>
</dbReference>
<keyword evidence="6" id="KW-0472">Membrane</keyword>
<dbReference type="InterPro" id="IPR003593">
    <property type="entry name" value="AAA+_ATPase"/>
</dbReference>
<keyword evidence="4" id="KW-0067">ATP-binding</keyword>
<evidence type="ECO:0000313" key="10">
    <source>
        <dbReference type="EMBL" id="VFK46893.1"/>
    </source>
</evidence>